<comment type="caution">
    <text evidence="2">The sequence shown here is derived from an EMBL/GenBank/DDBJ whole genome shotgun (WGS) entry which is preliminary data.</text>
</comment>
<evidence type="ECO:0000256" key="1">
    <source>
        <dbReference type="SAM" id="MobiDB-lite"/>
    </source>
</evidence>
<sequence>MANVVLGLQAGIASGAEATFDGQPMQRGTHLRWGFSPELGFPPGGFWLCRKEIKGVTQPSPTSSHGNESSLSGAISHIMGEASTMLSRVADSLDPASATQPSNECNQQPAAVSATGVNQWVATPPRACESVTVAGCAADGCEEVIIETFSKDANGELHVSKRQIVRVESGGFRVRIAAREISCVRVVGAGSVDECGCEVLPPTCCDGGKGGGGNGGGQGPPGNGGDPGWGDPGRDGWQCWRVPFTLPLTLAKWPARYHGAPNPATTPPSVVQKDDIKEALRRLGTLQLSEGLSATQQRKELETLRVELIRLVQGYPTVLQADVPLSTSPSAANAPNLNLNLIQQLLLLALDPYFARVLGLYFVDEDTAPGVIYEYRITGYWGLTSAQSDVVYPGLAQAAPLARGLANFDGMSIQALNNSSLWRWTRDDANGNYRPLTDPAAPFQVNSTVSTALAGFIPAQQPAALLAVFSKPVLFGFPAPPPEVSIKLPHAYPQVDIQIAGRGTVFAFAEGVLVASTSFNSAQLQTATAVVANPDTPIDAIGITGLGGVLFGPEIVLVGSLRLHLIAPDMIGTRFAIAPATHHLIPLAAPGDPIATFRHRQADVDPATLTLVPHSLFDVEWPAPDLPTVTPPGNPITDPGALPPPTLPIGFVAEREDTGKPSSIVRIAERIVAAGSPTPAHSKITSKRLYRLADNGVVDPITAYSYRVAGFDIFGALGKWSHRTAALPVEKIAAAPTQLRILQFDNTSANGGAPSADGSAWVGGRLIFNVNWSGAAFLMYPDVETARINIEFLDIATGVPAGTLTTADITLPARNVQALTVASVDVTPSGDGSTWTVDIQTTPALPALGVRDPAAVLMLTLADGTNERYVVRPSNPNDPNPGPITARIKAGAAARIVATPAAFVNQPAYLVSGYGKQMSLSVPMNIPIDQQTARARLSVTGSTKNPFDATEQIIDPNGINPPRPEPQSVALAFTGPQRLVPPAPPTPVHDVHHVYYDPADFTGSAGKTLPFDTSAPTGISGYILERAAVRSLILADLKRRGGNAVDNNPSIAGRPDLTAWITEVPAWITAYNALNGTTFTTANVLNDAAAQRAFVDHFYGGLLDDELRALADVDANLAGFARVNTQPVPPKSAISDAVDGTGFGRNLYKLAAVNASGSVSGVTGSIGPYYTRIVTPPRPPVFYKLQATQSAIIAAWALDSNPDVAAYIIYRAGTAASLTDLRYFGADPTHPVAPSALAATQFNPKVAQGVSFGAGLLDPRIIGLTPDPRLCARDYEDSDAGEIALPIGPAPDAINGVYRLAEYDAKLDPLAQKAFNYWTPPAKGGIAQLIIDTLTQSRLTGLRIGLGRGVPVVVVATFAGKVKVFGQVPIRRAAFVDGFTSGGTPADPNAISGAPSLNLTGPNFYCIVAVDIFGNLSTPSKAFSAQLLALASGS</sequence>
<proteinExistence type="predicted"/>
<feature type="compositionally biased region" description="Polar residues" evidence="1">
    <location>
        <begin position="97"/>
        <end position="110"/>
    </location>
</feature>
<dbReference type="Proteomes" id="UP000540989">
    <property type="component" value="Unassembled WGS sequence"/>
</dbReference>
<keyword evidence="3" id="KW-1185">Reference proteome</keyword>
<protein>
    <recommendedName>
        <fullName evidence="4">Fibronectin type-III domain-containing protein</fullName>
    </recommendedName>
</protein>
<gene>
    <name evidence="2" type="ORF">HDF16_004004</name>
</gene>
<name>A0A7W8E558_9BACT</name>
<organism evidence="2 3">
    <name type="scientific">Granulicella aggregans</name>
    <dbReference type="NCBI Taxonomy" id="474949"/>
    <lineage>
        <taxon>Bacteria</taxon>
        <taxon>Pseudomonadati</taxon>
        <taxon>Acidobacteriota</taxon>
        <taxon>Terriglobia</taxon>
        <taxon>Terriglobales</taxon>
        <taxon>Acidobacteriaceae</taxon>
        <taxon>Granulicella</taxon>
    </lineage>
</organism>
<evidence type="ECO:0008006" key="4">
    <source>
        <dbReference type="Google" id="ProtNLM"/>
    </source>
</evidence>
<feature type="region of interest" description="Disordered" evidence="1">
    <location>
        <begin position="91"/>
        <end position="110"/>
    </location>
</feature>
<reference evidence="2 3" key="1">
    <citation type="submission" date="2020-08" db="EMBL/GenBank/DDBJ databases">
        <title>Genomic Encyclopedia of Type Strains, Phase IV (KMG-V): Genome sequencing to study the core and pangenomes of soil and plant-associated prokaryotes.</title>
        <authorList>
            <person name="Whitman W."/>
        </authorList>
    </citation>
    <scope>NUCLEOTIDE SEQUENCE [LARGE SCALE GENOMIC DNA]</scope>
    <source>
        <strain evidence="2 3">M8UP14</strain>
    </source>
</reference>
<evidence type="ECO:0000313" key="2">
    <source>
        <dbReference type="EMBL" id="MBB5059281.1"/>
    </source>
</evidence>
<accession>A0A7W8E558</accession>
<dbReference type="RefSeq" id="WP_184220453.1">
    <property type="nucleotide sequence ID" value="NZ_JACHIP010000005.1"/>
</dbReference>
<evidence type="ECO:0000313" key="3">
    <source>
        <dbReference type="Proteomes" id="UP000540989"/>
    </source>
</evidence>
<dbReference type="EMBL" id="JACHIP010000005">
    <property type="protein sequence ID" value="MBB5059281.1"/>
    <property type="molecule type" value="Genomic_DNA"/>
</dbReference>